<keyword evidence="3" id="KW-1185">Reference proteome</keyword>
<evidence type="ECO:0000256" key="1">
    <source>
        <dbReference type="SAM" id="MobiDB-lite"/>
    </source>
</evidence>
<dbReference type="EMBL" id="RZGK01000020">
    <property type="protein sequence ID" value="KAF9691627.1"/>
    <property type="molecule type" value="Genomic_DNA"/>
</dbReference>
<dbReference type="AlphaFoldDB" id="A0A8H7MFU2"/>
<proteinExistence type="predicted"/>
<organism evidence="2 3">
    <name type="scientific">Ascochyta lentis</name>
    <dbReference type="NCBI Taxonomy" id="205686"/>
    <lineage>
        <taxon>Eukaryota</taxon>
        <taxon>Fungi</taxon>
        <taxon>Dikarya</taxon>
        <taxon>Ascomycota</taxon>
        <taxon>Pezizomycotina</taxon>
        <taxon>Dothideomycetes</taxon>
        <taxon>Pleosporomycetidae</taxon>
        <taxon>Pleosporales</taxon>
        <taxon>Pleosporineae</taxon>
        <taxon>Didymellaceae</taxon>
        <taxon>Ascochyta</taxon>
    </lineage>
</organism>
<feature type="region of interest" description="Disordered" evidence="1">
    <location>
        <begin position="59"/>
        <end position="90"/>
    </location>
</feature>
<comment type="caution">
    <text evidence="2">The sequence shown here is derived from an EMBL/GenBank/DDBJ whole genome shotgun (WGS) entry which is preliminary data.</text>
</comment>
<dbReference type="Proteomes" id="UP000651452">
    <property type="component" value="Unassembled WGS sequence"/>
</dbReference>
<evidence type="ECO:0000313" key="2">
    <source>
        <dbReference type="EMBL" id="KAF9691627.1"/>
    </source>
</evidence>
<gene>
    <name evidence="2" type="ORF">EKO04_010335</name>
</gene>
<accession>A0A8H7MFU2</accession>
<protein>
    <recommendedName>
        <fullName evidence="4">Ricin B lectin domain-containing protein</fullName>
    </recommendedName>
</protein>
<reference evidence="2" key="2">
    <citation type="submission" date="2020-09" db="EMBL/GenBank/DDBJ databases">
        <title>Reference genome assembly for Australian Ascochyta lentis isolate Al4.</title>
        <authorList>
            <person name="Lee R.C."/>
            <person name="Farfan-Caceres L.M."/>
            <person name="Debler J.W."/>
            <person name="Williams A.H."/>
            <person name="Henares B.M."/>
        </authorList>
    </citation>
    <scope>NUCLEOTIDE SEQUENCE</scope>
    <source>
        <strain evidence="2">Al4</strain>
    </source>
</reference>
<name>A0A8H7MFU2_9PLEO</name>
<reference evidence="2" key="1">
    <citation type="submission" date="2018-12" db="EMBL/GenBank/DDBJ databases">
        <authorList>
            <person name="Syme R.A."/>
            <person name="Farfan-Caceres L."/>
            <person name="Lichtenzveig J."/>
        </authorList>
    </citation>
    <scope>NUCLEOTIDE SEQUENCE</scope>
    <source>
        <strain evidence="2">Al4</strain>
    </source>
</reference>
<evidence type="ECO:0000313" key="3">
    <source>
        <dbReference type="Proteomes" id="UP000651452"/>
    </source>
</evidence>
<evidence type="ECO:0008006" key="4">
    <source>
        <dbReference type="Google" id="ProtNLM"/>
    </source>
</evidence>
<sequence>MSSSNLDTNKWYSLYVNNDNSSSLLGTNLYNRAGTTGALFFNKTDPEIATQRWQLYPVNTPTGHLHHSKPMQTPSPHPQSVAYEPYKGEIGPVLPEPGSERFKAELEHHGSVAKYEMSGHTVVDLGGREQRKPVELPGQVGRG</sequence>